<sequence length="95" mass="10978">VELLRRNSGWVFENPALGVLDYRVLGTDFRDYAIVFTQLEFKDEAFSTVELYSRTQRASPEAARLFTRWSKGLGFLSQQQATLQQDLTCAHKVFQ</sequence>
<dbReference type="InterPro" id="IPR012674">
    <property type="entry name" value="Calycin"/>
</dbReference>
<comment type="similarity">
    <text evidence="1">Belongs to the calycin superfamily. Lipocalin family.</text>
</comment>
<dbReference type="AlphaFoldDB" id="A0A673U8U8"/>
<evidence type="ECO:0000256" key="1">
    <source>
        <dbReference type="ARBA" id="ARBA00006889"/>
    </source>
</evidence>
<dbReference type="Ensembl" id="ENSSSUT00005023678.1">
    <property type="protein sequence ID" value="ENSSSUP00005020709.1"/>
    <property type="gene ID" value="ENSSSUG00005013425.1"/>
</dbReference>
<protein>
    <submittedName>
        <fullName evidence="2">Uncharacterized protein</fullName>
    </submittedName>
</protein>
<proteinExistence type="inferred from homology"/>
<dbReference type="InterPro" id="IPR002345">
    <property type="entry name" value="Lipocalin"/>
</dbReference>
<reference evidence="2 3" key="1">
    <citation type="submission" date="2019-05" db="EMBL/GenBank/DDBJ databases">
        <title>A Chromosome-scale Meerkat (S. suricatta) Genome Assembly.</title>
        <authorList>
            <person name="Dudchenko O."/>
            <person name="Lieberman Aiden E."/>
            <person name="Tung J."/>
            <person name="Barreiro L.B."/>
            <person name="Clutton-Brock T.H."/>
        </authorList>
    </citation>
    <scope>NUCLEOTIDE SEQUENCE [LARGE SCALE GENOMIC DNA]</scope>
</reference>
<dbReference type="PANTHER" id="PTHR11430">
    <property type="entry name" value="LIPOCALIN"/>
    <property type="match status" value="1"/>
</dbReference>
<reference evidence="2" key="3">
    <citation type="submission" date="2025-09" db="UniProtKB">
        <authorList>
            <consortium name="Ensembl"/>
        </authorList>
    </citation>
    <scope>IDENTIFICATION</scope>
</reference>
<evidence type="ECO:0000313" key="3">
    <source>
        <dbReference type="Proteomes" id="UP000472268"/>
    </source>
</evidence>
<dbReference type="SUPFAM" id="SSF50814">
    <property type="entry name" value="Lipocalins"/>
    <property type="match status" value="1"/>
</dbReference>
<organism evidence="2 3">
    <name type="scientific">Suricata suricatta</name>
    <name type="common">Meerkat</name>
    <dbReference type="NCBI Taxonomy" id="37032"/>
    <lineage>
        <taxon>Eukaryota</taxon>
        <taxon>Metazoa</taxon>
        <taxon>Chordata</taxon>
        <taxon>Craniata</taxon>
        <taxon>Vertebrata</taxon>
        <taxon>Euteleostomi</taxon>
        <taxon>Mammalia</taxon>
        <taxon>Eutheria</taxon>
        <taxon>Laurasiatheria</taxon>
        <taxon>Carnivora</taxon>
        <taxon>Feliformia</taxon>
        <taxon>Herpestidae</taxon>
        <taxon>Suricata</taxon>
    </lineage>
</organism>
<name>A0A673U8U8_SURSU</name>
<accession>A0A673U8U8</accession>
<dbReference type="Gene3D" id="2.40.128.20">
    <property type="match status" value="1"/>
</dbReference>
<keyword evidence="3" id="KW-1185">Reference proteome</keyword>
<evidence type="ECO:0000313" key="2">
    <source>
        <dbReference type="Ensembl" id="ENSSSUP00005020709.1"/>
    </source>
</evidence>
<dbReference type="Proteomes" id="UP000472268">
    <property type="component" value="Chromosome 13"/>
</dbReference>
<dbReference type="PANTHER" id="PTHR11430:SF10">
    <property type="entry name" value="EPIDIDYMAL-SPECIFIC LIPOCALIN-6"/>
    <property type="match status" value="1"/>
</dbReference>
<dbReference type="OMA" id="IWTEVAS"/>
<dbReference type="GO" id="GO:0036094">
    <property type="term" value="F:small molecule binding"/>
    <property type="evidence" value="ECO:0007669"/>
    <property type="project" value="InterPro"/>
</dbReference>
<reference evidence="2" key="2">
    <citation type="submission" date="2025-08" db="UniProtKB">
        <authorList>
            <consortium name="Ensembl"/>
        </authorList>
    </citation>
    <scope>IDENTIFICATION</scope>
</reference>